<keyword evidence="3" id="KW-1185">Reference proteome</keyword>
<sequence length="163" mass="18829">MKLYTAEYFIKNLDLEGHVEGGYYKETYRNPFPFKDERGERALSTTIYYLLESGQVSKLHKLNSDEMWFYQYGSPMVIHTIDENGIYKALHLGLDFEKGQNPQILVPANVVFGAEPLNEDSFSLVSCMVSPGFDYRDFTLYGAEELCNMFPHCKDLIIRINGR</sequence>
<protein>
    <submittedName>
        <fullName evidence="2">Cupin domain-containing protein</fullName>
    </submittedName>
</protein>
<dbReference type="Gene3D" id="2.60.120.10">
    <property type="entry name" value="Jelly Rolls"/>
    <property type="match status" value="1"/>
</dbReference>
<feature type="domain" description="DUF985" evidence="1">
    <location>
        <begin position="8"/>
        <end position="140"/>
    </location>
</feature>
<dbReference type="CDD" id="cd06121">
    <property type="entry name" value="cupin_YML079wp"/>
    <property type="match status" value="1"/>
</dbReference>
<evidence type="ECO:0000259" key="1">
    <source>
        <dbReference type="Pfam" id="PF06172"/>
    </source>
</evidence>
<reference evidence="2 3" key="1">
    <citation type="submission" date="2019-10" db="EMBL/GenBank/DDBJ databases">
        <title>Alkaliphilus serpentinus sp. nov. and Alkaliphilus pronyensis sp. nov., two novel anaerobic alkaliphilic species isolated from the serpentinized-hosted hydrothermal field of the Prony Bay (New Caledonia).</title>
        <authorList>
            <person name="Postec A."/>
        </authorList>
    </citation>
    <scope>NUCLEOTIDE SEQUENCE [LARGE SCALE GENOMIC DNA]</scope>
    <source>
        <strain evidence="2 3">LacT</strain>
    </source>
</reference>
<dbReference type="Proteomes" id="UP000465601">
    <property type="component" value="Unassembled WGS sequence"/>
</dbReference>
<dbReference type="InterPro" id="IPR009327">
    <property type="entry name" value="Cupin_DUF985"/>
</dbReference>
<evidence type="ECO:0000313" key="3">
    <source>
        <dbReference type="Proteomes" id="UP000465601"/>
    </source>
</evidence>
<dbReference type="PANTHER" id="PTHR33387">
    <property type="entry name" value="RMLC-LIKE JELLY ROLL FOLD PROTEIN"/>
    <property type="match status" value="1"/>
</dbReference>
<evidence type="ECO:0000313" key="2">
    <source>
        <dbReference type="EMBL" id="KAB3525744.1"/>
    </source>
</evidence>
<dbReference type="OrthoDB" id="9798288at2"/>
<dbReference type="SUPFAM" id="SSF51182">
    <property type="entry name" value="RmlC-like cupins"/>
    <property type="match status" value="1"/>
</dbReference>
<dbReference type="InterPro" id="IPR014710">
    <property type="entry name" value="RmlC-like_jellyroll"/>
</dbReference>
<dbReference type="InterPro" id="IPR039935">
    <property type="entry name" value="YML079W-like"/>
</dbReference>
<name>A0A833M5Z7_9FIRM</name>
<dbReference type="RefSeq" id="WP_151867105.1">
    <property type="nucleotide sequence ID" value="NZ_WBZB01000057.1"/>
</dbReference>
<dbReference type="InterPro" id="IPR011051">
    <property type="entry name" value="RmlC_Cupin_sf"/>
</dbReference>
<comment type="caution">
    <text evidence="2">The sequence shown here is derived from an EMBL/GenBank/DDBJ whole genome shotgun (WGS) entry which is preliminary data.</text>
</comment>
<dbReference type="Pfam" id="PF06172">
    <property type="entry name" value="Cupin_5"/>
    <property type="match status" value="1"/>
</dbReference>
<gene>
    <name evidence="2" type="ORF">F8153_14675</name>
</gene>
<organism evidence="2 3">
    <name type="scientific">Alkaliphilus serpentinus</name>
    <dbReference type="NCBI Taxonomy" id="1482731"/>
    <lineage>
        <taxon>Bacteria</taxon>
        <taxon>Bacillati</taxon>
        <taxon>Bacillota</taxon>
        <taxon>Clostridia</taxon>
        <taxon>Peptostreptococcales</taxon>
        <taxon>Natronincolaceae</taxon>
        <taxon>Alkaliphilus</taxon>
    </lineage>
</organism>
<dbReference type="EMBL" id="WBZB01000057">
    <property type="protein sequence ID" value="KAB3525744.1"/>
    <property type="molecule type" value="Genomic_DNA"/>
</dbReference>
<dbReference type="AlphaFoldDB" id="A0A833M5Z7"/>
<proteinExistence type="predicted"/>
<dbReference type="PANTHER" id="PTHR33387:SF3">
    <property type="entry name" value="DUF985 DOMAIN-CONTAINING PROTEIN"/>
    <property type="match status" value="1"/>
</dbReference>
<accession>A0A833M5Z7</accession>